<keyword evidence="1" id="KW-0328">Glycosyltransferase</keyword>
<accession>A0ABX2ICN1</accession>
<gene>
    <name evidence="3" type="ORF">HJ583_000095</name>
</gene>
<protein>
    <recommendedName>
        <fullName evidence="5">Glycosyltransferase family 9 protein</fullName>
    </recommendedName>
</protein>
<dbReference type="PANTHER" id="PTHR30160:SF19">
    <property type="entry name" value="LIPOPOLYSACCHARIDE HEPTOSYLTRANSFERASE 1"/>
    <property type="match status" value="1"/>
</dbReference>
<reference evidence="3 4" key="1">
    <citation type="submission" date="2020-06" db="EMBL/GenBank/DDBJ databases">
        <title>Draft genome of Uliginosibacterium sp. IMCC34675.</title>
        <authorList>
            <person name="Song J."/>
        </authorList>
    </citation>
    <scope>NUCLEOTIDE SEQUENCE [LARGE SCALE GENOMIC DNA]</scope>
    <source>
        <strain evidence="3 4">IMCC34675</strain>
    </source>
</reference>
<comment type="caution">
    <text evidence="3">The sequence shown here is derived from an EMBL/GenBank/DDBJ whole genome shotgun (WGS) entry which is preliminary data.</text>
</comment>
<evidence type="ECO:0000256" key="1">
    <source>
        <dbReference type="ARBA" id="ARBA00022676"/>
    </source>
</evidence>
<proteinExistence type="predicted"/>
<dbReference type="InterPro" id="IPR051199">
    <property type="entry name" value="LPS_LOS_Heptosyltrfase"/>
</dbReference>
<dbReference type="Pfam" id="PF01075">
    <property type="entry name" value="Glyco_transf_9"/>
    <property type="match status" value="1"/>
</dbReference>
<evidence type="ECO:0000313" key="3">
    <source>
        <dbReference type="EMBL" id="NSL53413.1"/>
    </source>
</evidence>
<evidence type="ECO:0008006" key="5">
    <source>
        <dbReference type="Google" id="ProtNLM"/>
    </source>
</evidence>
<dbReference type="Gene3D" id="3.40.50.2000">
    <property type="entry name" value="Glycogen Phosphorylase B"/>
    <property type="match status" value="1"/>
</dbReference>
<evidence type="ECO:0000256" key="2">
    <source>
        <dbReference type="ARBA" id="ARBA00022679"/>
    </source>
</evidence>
<dbReference type="PANTHER" id="PTHR30160">
    <property type="entry name" value="TETRAACYLDISACCHARIDE 4'-KINASE-RELATED"/>
    <property type="match status" value="1"/>
</dbReference>
<keyword evidence="2" id="KW-0808">Transferase</keyword>
<dbReference type="InterPro" id="IPR002201">
    <property type="entry name" value="Glyco_trans_9"/>
</dbReference>
<dbReference type="Proteomes" id="UP000778523">
    <property type="component" value="Unassembled WGS sequence"/>
</dbReference>
<organism evidence="3 4">
    <name type="scientific">Uliginosibacterium aquaticum</name>
    <dbReference type="NCBI Taxonomy" id="2731212"/>
    <lineage>
        <taxon>Bacteria</taxon>
        <taxon>Pseudomonadati</taxon>
        <taxon>Pseudomonadota</taxon>
        <taxon>Betaproteobacteria</taxon>
        <taxon>Rhodocyclales</taxon>
        <taxon>Zoogloeaceae</taxon>
        <taxon>Uliginosibacterium</taxon>
    </lineage>
</organism>
<sequence>MAERIGVYLTCEGLGDCLFAIPVLKSLLKNWGEPITLDIFTHHPDLFRNCPYVKTASPIGDGTALQLYASSRKVIKMFDTEWCHHQKIDTFDFMSIPLRLGTLDFDEKQLEYFPLEADQAENFDVVLNTSQTWITRSWPHEYWQSLADRILEQGHSVAVIGKDSYSQADRLMKTSRPLAGCTDLTNRQSIDQAFHTINRCRLFVSGQNGLSVLAGATDAEIVVLGSSIAWSHRAIYRQGNPMHRITYATGHCDSYCGASGQCRKNGSREQFDCVPGYVAVEQAVMARLSAWQSLRS</sequence>
<name>A0ABX2ICN1_9RHOO</name>
<dbReference type="SUPFAM" id="SSF53756">
    <property type="entry name" value="UDP-Glycosyltransferase/glycogen phosphorylase"/>
    <property type="match status" value="1"/>
</dbReference>
<evidence type="ECO:0000313" key="4">
    <source>
        <dbReference type="Proteomes" id="UP000778523"/>
    </source>
</evidence>
<dbReference type="EMBL" id="JABCSC020000001">
    <property type="protein sequence ID" value="NSL53413.1"/>
    <property type="molecule type" value="Genomic_DNA"/>
</dbReference>
<dbReference type="RefSeq" id="WP_170019420.1">
    <property type="nucleotide sequence ID" value="NZ_JABCSC020000001.1"/>
</dbReference>
<keyword evidence="4" id="KW-1185">Reference proteome</keyword>